<gene>
    <name evidence="4" type="ORF">K470DRAFT_219309</name>
</gene>
<accession>A0A6A7BX73</accession>
<name>A0A6A7BX73_9PEZI</name>
<dbReference type="OrthoDB" id="19806at2759"/>
<dbReference type="Pfam" id="PF25995">
    <property type="entry name" value="STB6_N"/>
    <property type="match status" value="1"/>
</dbReference>
<dbReference type="PANTHER" id="PTHR31011">
    <property type="entry name" value="PROTEIN STB2-RELATED"/>
    <property type="match status" value="1"/>
</dbReference>
<dbReference type="InterPro" id="IPR038919">
    <property type="entry name" value="STB2/STB2"/>
</dbReference>
<dbReference type="PANTHER" id="PTHR31011:SF2">
    <property type="entry name" value="PROTEIN STB2-RELATED"/>
    <property type="match status" value="1"/>
</dbReference>
<evidence type="ECO:0000259" key="3">
    <source>
        <dbReference type="Pfam" id="PF25995"/>
    </source>
</evidence>
<dbReference type="InterPro" id="IPR059025">
    <property type="entry name" value="STB6_N"/>
</dbReference>
<sequence>MDDYGRFVLTDPVAFDYLAGDGSTTVVERSAELRGYECYIVEQWATSRTHPTCVITTFTGDPARSVVAHVLSIPKDECLWSPRLRVYFKALNQFHTSRRETSLGLLLVANLSSFPSSLTVIPVPDGDFGKHCLDFTVNEDLKRLGCSGRSSLTLTAPSGATVAKFHQLYRTSDKNGIYQSVTGLVRLCQTALMLFDQLETDYSDGLLCDVTERAISDWWLNIGSERYQLEPHDGILGPTTVASLLGLLMGARNRLHEVGAPVTKDAFCVETMKRGISHFQKQQRLERTGRLDRLTLSRLHKVTQKTDHGHFTLPKVIKHTAAELSGKGGNIVMEAVGRGRDRVEIADIETTDMETFVQFLYGEQPKWLWMGKPIKIKSKAEPSQTMVFDTDDKGGFLWTKKSIADMQRESFDMPTPARETFDSDPVKQNRSTGLGKLKGWRGHERAKFSVDEKKPVKKPQSPVVEERGVVDEVSVEETRSEQASVHEPVSPIGSFYHDVDLDEVLPSGEETETNVPLPLRRTLSSSHSVKKPSVDAYPRHLSFSLAEESVLRWEQIADSQDQVVAQRTYSALCHLISTTEPWASCQLAELGTLLEEMSCTVTEVEELRAPRAEEVHEWHTRARDVVASERENAENLFREMESLKARLEYGVESLRGRVEDVEDGVEQYKVGVARVEQMVEELTKERDGWCVAM</sequence>
<keyword evidence="1" id="KW-0175">Coiled coil</keyword>
<feature type="region of interest" description="Disordered" evidence="2">
    <location>
        <begin position="414"/>
        <end position="437"/>
    </location>
</feature>
<protein>
    <recommendedName>
        <fullName evidence="3">STB6-like N-terminal domain-containing protein</fullName>
    </recommendedName>
</protein>
<dbReference type="Proteomes" id="UP000799421">
    <property type="component" value="Unassembled WGS sequence"/>
</dbReference>
<organism evidence="4 5">
    <name type="scientific">Piedraia hortae CBS 480.64</name>
    <dbReference type="NCBI Taxonomy" id="1314780"/>
    <lineage>
        <taxon>Eukaryota</taxon>
        <taxon>Fungi</taxon>
        <taxon>Dikarya</taxon>
        <taxon>Ascomycota</taxon>
        <taxon>Pezizomycotina</taxon>
        <taxon>Dothideomycetes</taxon>
        <taxon>Dothideomycetidae</taxon>
        <taxon>Capnodiales</taxon>
        <taxon>Piedraiaceae</taxon>
        <taxon>Piedraia</taxon>
    </lineage>
</organism>
<feature type="domain" description="STB6-like N-terminal" evidence="3">
    <location>
        <begin position="6"/>
        <end position="144"/>
    </location>
</feature>
<evidence type="ECO:0000313" key="4">
    <source>
        <dbReference type="EMBL" id="KAF2859309.1"/>
    </source>
</evidence>
<evidence type="ECO:0000256" key="1">
    <source>
        <dbReference type="SAM" id="Coils"/>
    </source>
</evidence>
<proteinExistence type="predicted"/>
<evidence type="ECO:0000313" key="5">
    <source>
        <dbReference type="Proteomes" id="UP000799421"/>
    </source>
</evidence>
<feature type="coiled-coil region" evidence="1">
    <location>
        <begin position="626"/>
        <end position="685"/>
    </location>
</feature>
<reference evidence="4" key="1">
    <citation type="journal article" date="2020" name="Stud. Mycol.">
        <title>101 Dothideomycetes genomes: a test case for predicting lifestyles and emergence of pathogens.</title>
        <authorList>
            <person name="Haridas S."/>
            <person name="Albert R."/>
            <person name="Binder M."/>
            <person name="Bloem J."/>
            <person name="Labutti K."/>
            <person name="Salamov A."/>
            <person name="Andreopoulos B."/>
            <person name="Baker S."/>
            <person name="Barry K."/>
            <person name="Bills G."/>
            <person name="Bluhm B."/>
            <person name="Cannon C."/>
            <person name="Castanera R."/>
            <person name="Culley D."/>
            <person name="Daum C."/>
            <person name="Ezra D."/>
            <person name="Gonzalez J."/>
            <person name="Henrissat B."/>
            <person name="Kuo A."/>
            <person name="Liang C."/>
            <person name="Lipzen A."/>
            <person name="Lutzoni F."/>
            <person name="Magnuson J."/>
            <person name="Mondo S."/>
            <person name="Nolan M."/>
            <person name="Ohm R."/>
            <person name="Pangilinan J."/>
            <person name="Park H.-J."/>
            <person name="Ramirez L."/>
            <person name="Alfaro M."/>
            <person name="Sun H."/>
            <person name="Tritt A."/>
            <person name="Yoshinaga Y."/>
            <person name="Zwiers L.-H."/>
            <person name="Turgeon B."/>
            <person name="Goodwin S."/>
            <person name="Spatafora J."/>
            <person name="Crous P."/>
            <person name="Grigoriev I."/>
        </authorList>
    </citation>
    <scope>NUCLEOTIDE SEQUENCE</scope>
    <source>
        <strain evidence="4">CBS 480.64</strain>
    </source>
</reference>
<dbReference type="EMBL" id="MU005994">
    <property type="protein sequence ID" value="KAF2859309.1"/>
    <property type="molecule type" value="Genomic_DNA"/>
</dbReference>
<evidence type="ECO:0000256" key="2">
    <source>
        <dbReference type="SAM" id="MobiDB-lite"/>
    </source>
</evidence>
<dbReference type="AlphaFoldDB" id="A0A6A7BX73"/>
<keyword evidence="5" id="KW-1185">Reference proteome</keyword>
<dbReference type="GO" id="GO:0070822">
    <property type="term" value="C:Sin3-type complex"/>
    <property type="evidence" value="ECO:0007669"/>
    <property type="project" value="TreeGrafter"/>
</dbReference>